<dbReference type="InParanoid" id="B4D9C8"/>
<evidence type="ECO:0000259" key="1">
    <source>
        <dbReference type="Pfam" id="PF01636"/>
    </source>
</evidence>
<dbReference type="GO" id="GO:0016740">
    <property type="term" value="F:transferase activity"/>
    <property type="evidence" value="ECO:0007669"/>
    <property type="project" value="UniProtKB-KW"/>
</dbReference>
<evidence type="ECO:0000313" key="2">
    <source>
        <dbReference type="EMBL" id="EDY16889.1"/>
    </source>
</evidence>
<keyword evidence="2" id="KW-0808">Transferase</keyword>
<dbReference type="InterPro" id="IPR011009">
    <property type="entry name" value="Kinase-like_dom_sf"/>
</dbReference>
<dbReference type="eggNOG" id="COG3173">
    <property type="taxonomic scope" value="Bacteria"/>
</dbReference>
<gene>
    <name evidence="2" type="ORF">CfE428DRAFT_5518</name>
</gene>
<comment type="caution">
    <text evidence="2">The sequence shown here is derived from an EMBL/GenBank/DDBJ whole genome shotgun (WGS) entry which is preliminary data.</text>
</comment>
<dbReference type="PANTHER" id="PTHR21310">
    <property type="entry name" value="AMINOGLYCOSIDE PHOSPHOTRANSFERASE-RELATED-RELATED"/>
    <property type="match status" value="1"/>
</dbReference>
<dbReference type="SUPFAM" id="SSF56112">
    <property type="entry name" value="Protein kinase-like (PK-like)"/>
    <property type="match status" value="1"/>
</dbReference>
<dbReference type="InterPro" id="IPR051678">
    <property type="entry name" value="AGP_Transferase"/>
</dbReference>
<dbReference type="Gene3D" id="3.90.1200.10">
    <property type="match status" value="1"/>
</dbReference>
<dbReference type="EMBL" id="ABVL01000026">
    <property type="protein sequence ID" value="EDY16889.1"/>
    <property type="molecule type" value="Genomic_DNA"/>
</dbReference>
<organism evidence="2 3">
    <name type="scientific">Chthoniobacter flavus Ellin428</name>
    <dbReference type="NCBI Taxonomy" id="497964"/>
    <lineage>
        <taxon>Bacteria</taxon>
        <taxon>Pseudomonadati</taxon>
        <taxon>Verrucomicrobiota</taxon>
        <taxon>Spartobacteria</taxon>
        <taxon>Chthoniobacterales</taxon>
        <taxon>Chthoniobacteraceae</taxon>
        <taxon>Chthoniobacter</taxon>
    </lineage>
</organism>
<keyword evidence="3" id="KW-1185">Reference proteome</keyword>
<dbReference type="STRING" id="497964.CfE428DRAFT_5518"/>
<feature type="domain" description="Aminoglycoside phosphotransferase" evidence="1">
    <location>
        <begin position="33"/>
        <end position="249"/>
    </location>
</feature>
<reference evidence="2 3" key="1">
    <citation type="journal article" date="2011" name="J. Bacteriol.">
        <title>Genome sequence of Chthoniobacter flavus Ellin428, an aerobic heterotrophic soil bacterium.</title>
        <authorList>
            <person name="Kant R."/>
            <person name="van Passel M.W."/>
            <person name="Palva A."/>
            <person name="Lucas S."/>
            <person name="Lapidus A."/>
            <person name="Glavina Del Rio T."/>
            <person name="Dalin E."/>
            <person name="Tice H."/>
            <person name="Bruce D."/>
            <person name="Goodwin L."/>
            <person name="Pitluck S."/>
            <person name="Larimer F.W."/>
            <person name="Land M.L."/>
            <person name="Hauser L."/>
            <person name="Sangwan P."/>
            <person name="de Vos W.M."/>
            <person name="Janssen P.H."/>
            <person name="Smidt H."/>
        </authorList>
    </citation>
    <scope>NUCLEOTIDE SEQUENCE [LARGE SCALE GENOMIC DNA]</scope>
    <source>
        <strain evidence="2 3">Ellin428</strain>
    </source>
</reference>
<name>B4D9C8_9BACT</name>
<dbReference type="AlphaFoldDB" id="B4D9C8"/>
<dbReference type="Pfam" id="PF01636">
    <property type="entry name" value="APH"/>
    <property type="match status" value="1"/>
</dbReference>
<proteinExistence type="predicted"/>
<accession>B4D9C8</accession>
<sequence length="287" mass="31673">MEEDRRHPRRQLDPALIASYLAGRKIELVQLMPLGKSNTNYRLTLADGEVCLLRLHHPGANAERENHILRLVREIVPVPAVLASGSDWSIHSFVEGIPLADAPESVHAAAEALARIASLRFTSSGWIQADGSIAPFDFGDGKSFVESMLERADVRAWVGADTAAALRRIEAAQPPAADDEPRLVHGDFNPTNILVHQRAVTGILDWEFSHAGSPYMDIGNLLRHTDPAQHGALEAGLVAGGLNVPADWRQQAEMVDLSSHLEFLTTQRSDAFKQRCADWIRDFVERY</sequence>
<evidence type="ECO:0000313" key="3">
    <source>
        <dbReference type="Proteomes" id="UP000005824"/>
    </source>
</evidence>
<dbReference type="Proteomes" id="UP000005824">
    <property type="component" value="Unassembled WGS sequence"/>
</dbReference>
<protein>
    <submittedName>
        <fullName evidence="2">Aminoglycoside phosphotransferase</fullName>
    </submittedName>
</protein>
<dbReference type="InterPro" id="IPR002575">
    <property type="entry name" value="Aminoglycoside_PTrfase"/>
</dbReference>